<feature type="compositionally biased region" description="Basic and acidic residues" evidence="1">
    <location>
        <begin position="396"/>
        <end position="409"/>
    </location>
</feature>
<dbReference type="AlphaFoldDB" id="A0A934T0M5"/>
<feature type="signal peptide" evidence="2">
    <location>
        <begin position="1"/>
        <end position="29"/>
    </location>
</feature>
<dbReference type="InterPro" id="IPR001736">
    <property type="entry name" value="PLipase_D/transphosphatidylase"/>
</dbReference>
<evidence type="ECO:0000313" key="5">
    <source>
        <dbReference type="Proteomes" id="UP000622890"/>
    </source>
</evidence>
<dbReference type="Gene3D" id="3.30.870.10">
    <property type="entry name" value="Endonuclease Chain A"/>
    <property type="match status" value="2"/>
</dbReference>
<dbReference type="InterPro" id="IPR025202">
    <property type="entry name" value="PLD-like_dom"/>
</dbReference>
<organism evidence="4 5">
    <name type="scientific">Noviherbaspirillum pedocola</name>
    <dbReference type="NCBI Taxonomy" id="2801341"/>
    <lineage>
        <taxon>Bacteria</taxon>
        <taxon>Pseudomonadati</taxon>
        <taxon>Pseudomonadota</taxon>
        <taxon>Betaproteobacteria</taxon>
        <taxon>Burkholderiales</taxon>
        <taxon>Oxalobacteraceae</taxon>
        <taxon>Noviherbaspirillum</taxon>
    </lineage>
</organism>
<feature type="domain" description="PLD phosphodiesterase" evidence="3">
    <location>
        <begin position="165"/>
        <end position="192"/>
    </location>
</feature>
<evidence type="ECO:0000256" key="1">
    <source>
        <dbReference type="SAM" id="MobiDB-lite"/>
    </source>
</evidence>
<feature type="region of interest" description="Disordered" evidence="1">
    <location>
        <begin position="394"/>
        <end position="420"/>
    </location>
</feature>
<feature type="chain" id="PRO_5038130891" evidence="2">
    <location>
        <begin position="30"/>
        <end position="527"/>
    </location>
</feature>
<dbReference type="PANTHER" id="PTHR21248:SF12">
    <property type="entry name" value="CARDIOLIPIN SYNTHASE C"/>
    <property type="match status" value="1"/>
</dbReference>
<keyword evidence="2" id="KW-0732">Signal</keyword>
<reference evidence="4" key="1">
    <citation type="submission" date="2021-01" db="EMBL/GenBank/DDBJ databases">
        <title>Genome sequence of strain Noviherbaspirillum sp. DKR-6.</title>
        <authorList>
            <person name="Chaudhary D.K."/>
        </authorList>
    </citation>
    <scope>NUCLEOTIDE SEQUENCE</scope>
    <source>
        <strain evidence="4">DKR-6</strain>
    </source>
</reference>
<proteinExistence type="predicted"/>
<dbReference type="SMART" id="SM00155">
    <property type="entry name" value="PLDc"/>
    <property type="match status" value="2"/>
</dbReference>
<dbReference type="Proteomes" id="UP000622890">
    <property type="component" value="Unassembled WGS sequence"/>
</dbReference>
<dbReference type="CDD" id="cd09113">
    <property type="entry name" value="PLDc_ymdC_like_2"/>
    <property type="match status" value="1"/>
</dbReference>
<dbReference type="GO" id="GO:0032049">
    <property type="term" value="P:cardiolipin biosynthetic process"/>
    <property type="evidence" value="ECO:0007669"/>
    <property type="project" value="UniProtKB-ARBA"/>
</dbReference>
<feature type="domain" description="PLD phosphodiesterase" evidence="3">
    <location>
        <begin position="418"/>
        <end position="445"/>
    </location>
</feature>
<dbReference type="CDD" id="cd09111">
    <property type="entry name" value="PLDc_ymdC_like_1"/>
    <property type="match status" value="1"/>
</dbReference>
<keyword evidence="5" id="KW-1185">Reference proteome</keyword>
<name>A0A934T0M5_9BURK</name>
<dbReference type="GO" id="GO:0030572">
    <property type="term" value="F:phosphatidyltransferase activity"/>
    <property type="evidence" value="ECO:0007669"/>
    <property type="project" value="UniProtKB-ARBA"/>
</dbReference>
<protein>
    <submittedName>
        <fullName evidence="4">Phospholipase D family protein</fullName>
    </submittedName>
</protein>
<evidence type="ECO:0000256" key="2">
    <source>
        <dbReference type="SAM" id="SignalP"/>
    </source>
</evidence>
<comment type="caution">
    <text evidence="4">The sequence shown here is derived from an EMBL/GenBank/DDBJ whole genome shotgun (WGS) entry which is preliminary data.</text>
</comment>
<dbReference type="Pfam" id="PF13091">
    <property type="entry name" value="PLDc_2"/>
    <property type="match status" value="2"/>
</dbReference>
<evidence type="ECO:0000259" key="3">
    <source>
        <dbReference type="PROSITE" id="PS50035"/>
    </source>
</evidence>
<dbReference type="PANTHER" id="PTHR21248">
    <property type="entry name" value="CARDIOLIPIN SYNTHASE"/>
    <property type="match status" value="1"/>
</dbReference>
<dbReference type="PROSITE" id="PS50035">
    <property type="entry name" value="PLD"/>
    <property type="match status" value="2"/>
</dbReference>
<dbReference type="PROSITE" id="PS51257">
    <property type="entry name" value="PROKAR_LIPOPROTEIN"/>
    <property type="match status" value="1"/>
</dbReference>
<dbReference type="SUPFAM" id="SSF56024">
    <property type="entry name" value="Phospholipase D/nuclease"/>
    <property type="match status" value="2"/>
</dbReference>
<sequence>MVNAARRLFAGIALFALLAGCAGLPPNNARTPSHALEDTAATRLGQAIAQRAEAHPGQDGVYALSDGREAFALRMALIEAAQKSLDLQYYIWRPDTAGQLMFEALWKAAERGVRVRLLLDDNVTGGLDAALAALQSHPNIQVRLFNPYANRGLRIADIAGDFTRINRRMHNKAFIADNQVAIVGGRNIGNEYFSAGPGTEFVDLDVALAGPAVRQTSGEFDLYWNCESAYPAERFIAPADATQAAQMLQAWAALAHEAPAQQYLREVRETTLMRQLLSHSLPLEWTTARIFYDDPSKVVAREDRADGHLLPQLLEAMGKPRHELDLVSPYFVPGEEGTRSLTALSAAGVRVRILTNALAATDVAAVHAGYRKYRKALLAGGVTLYELKPVLTKPARRQERAEKEERGEGHPYGSGGSSASSLHAKTFALDRLRVFVGSFNFDPRSARLNTEMGVVLESPVLAARLSGIFDERVPDDAYEVRLASDGGLEWIERSGDGERIWHNEPETGWLRRTWIRLLSVLPIEDLL</sequence>
<accession>A0A934T0M5</accession>
<evidence type="ECO:0000313" key="4">
    <source>
        <dbReference type="EMBL" id="MBK4735203.1"/>
    </source>
</evidence>
<gene>
    <name evidence="4" type="ORF">JJB74_11325</name>
</gene>
<dbReference type="EMBL" id="JAEPBG010000004">
    <property type="protein sequence ID" value="MBK4735203.1"/>
    <property type="molecule type" value="Genomic_DNA"/>
</dbReference>